<feature type="transmembrane region" description="Helical" evidence="2">
    <location>
        <begin position="307"/>
        <end position="327"/>
    </location>
</feature>
<feature type="transmembrane region" description="Helical" evidence="2">
    <location>
        <begin position="228"/>
        <end position="248"/>
    </location>
</feature>
<evidence type="ECO:0000313" key="4">
    <source>
        <dbReference type="EMBL" id="RFU16184.1"/>
    </source>
</evidence>
<proteinExistence type="predicted"/>
<dbReference type="GO" id="GO:0016747">
    <property type="term" value="F:acyltransferase activity, transferring groups other than amino-acyl groups"/>
    <property type="evidence" value="ECO:0007669"/>
    <property type="project" value="InterPro"/>
</dbReference>
<keyword evidence="5" id="KW-1185">Reference proteome</keyword>
<evidence type="ECO:0000256" key="2">
    <source>
        <dbReference type="SAM" id="Phobius"/>
    </source>
</evidence>
<dbReference type="InterPro" id="IPR050879">
    <property type="entry name" value="Acyltransferase_3"/>
</dbReference>
<evidence type="ECO:0000259" key="3">
    <source>
        <dbReference type="Pfam" id="PF01757"/>
    </source>
</evidence>
<dbReference type="InterPro" id="IPR002656">
    <property type="entry name" value="Acyl_transf_3_dom"/>
</dbReference>
<evidence type="ECO:0000256" key="1">
    <source>
        <dbReference type="SAM" id="MobiDB-lite"/>
    </source>
</evidence>
<keyword evidence="4" id="KW-0808">Transferase</keyword>
<keyword evidence="4" id="KW-0012">Acyltransferase</keyword>
<dbReference type="GO" id="GO:0016020">
    <property type="term" value="C:membrane"/>
    <property type="evidence" value="ECO:0007669"/>
    <property type="project" value="TreeGrafter"/>
</dbReference>
<comment type="caution">
    <text evidence="4">The sequence shown here is derived from an EMBL/GenBank/DDBJ whole genome shotgun (WGS) entry which is preliminary data.</text>
</comment>
<keyword evidence="2" id="KW-1133">Transmembrane helix</keyword>
<dbReference type="PANTHER" id="PTHR23028:SF53">
    <property type="entry name" value="ACYL_TRANSF_3 DOMAIN-CONTAINING PROTEIN"/>
    <property type="match status" value="1"/>
</dbReference>
<dbReference type="Pfam" id="PF01757">
    <property type="entry name" value="Acyl_transf_3"/>
    <property type="match status" value="1"/>
</dbReference>
<keyword evidence="2" id="KW-0472">Membrane</keyword>
<evidence type="ECO:0000313" key="5">
    <source>
        <dbReference type="Proteomes" id="UP000264702"/>
    </source>
</evidence>
<organism evidence="4 5">
    <name type="scientific">Paracidobacterium acidisoli</name>
    <dbReference type="NCBI Taxonomy" id="2303751"/>
    <lineage>
        <taxon>Bacteria</taxon>
        <taxon>Pseudomonadati</taxon>
        <taxon>Acidobacteriota</taxon>
        <taxon>Terriglobia</taxon>
        <taxon>Terriglobales</taxon>
        <taxon>Acidobacteriaceae</taxon>
        <taxon>Paracidobacterium</taxon>
    </lineage>
</organism>
<sequence>MLGASVKSHYIPTLDGLRAVSIILVIVSHCVNPKTSHRLVEMGHVGVLMFFALSGFLITTRLLQEYTAAGRISLRNFYVRRIFRILPPSLFYLGVISILAASGLIQCSWRAIRSALFLYTNYAQYGDMGWKIGHFWSLSVEEHFYLFWPALLILFGVRRGQKTAAALAGLVITWRIVDDRYELLARLFHNPNLAFHGNRTDLIADALLWGCCLAFYYHPRMRFSLSPAWSTAIVLSAAALLTALFSWHINHGTILAQALPTVILGGLVAAPNAPIGRLLELPLLRYIGRISYSLYIWQQLFVGQSGLLIPLSLLGLLACALFSYYVIEQPSIRYGRRFLSRSTAAPLPSAGAQQPQPQSRSAHSVPENV</sequence>
<feature type="domain" description="Acyltransferase 3" evidence="3">
    <location>
        <begin position="13"/>
        <end position="312"/>
    </location>
</feature>
<dbReference type="Proteomes" id="UP000264702">
    <property type="component" value="Unassembled WGS sequence"/>
</dbReference>
<feature type="transmembrane region" description="Helical" evidence="2">
    <location>
        <begin position="132"/>
        <end position="157"/>
    </location>
</feature>
<dbReference type="PANTHER" id="PTHR23028">
    <property type="entry name" value="ACETYLTRANSFERASE"/>
    <property type="match status" value="1"/>
</dbReference>
<dbReference type="AlphaFoldDB" id="A0A372IMQ3"/>
<feature type="transmembrane region" description="Helical" evidence="2">
    <location>
        <begin position="90"/>
        <end position="112"/>
    </location>
</feature>
<dbReference type="GO" id="GO:0000271">
    <property type="term" value="P:polysaccharide biosynthetic process"/>
    <property type="evidence" value="ECO:0007669"/>
    <property type="project" value="TreeGrafter"/>
</dbReference>
<dbReference type="EMBL" id="QVQT01000004">
    <property type="protein sequence ID" value="RFU16184.1"/>
    <property type="molecule type" value="Genomic_DNA"/>
</dbReference>
<name>A0A372IMQ3_9BACT</name>
<feature type="transmembrane region" description="Helical" evidence="2">
    <location>
        <begin position="42"/>
        <end position="63"/>
    </location>
</feature>
<protein>
    <submittedName>
        <fullName evidence="4">Acyltransferase</fullName>
    </submittedName>
</protein>
<gene>
    <name evidence="4" type="ORF">D0Y96_12285</name>
</gene>
<accession>A0A372IMQ3</accession>
<reference evidence="4 5" key="1">
    <citation type="submission" date="2018-08" db="EMBL/GenBank/DDBJ databases">
        <title>Acidipila sp. 4G-K13, an acidobacterium isolated from forest soil.</title>
        <authorList>
            <person name="Gao Z.-H."/>
            <person name="Qiu L.-H."/>
        </authorList>
    </citation>
    <scope>NUCLEOTIDE SEQUENCE [LARGE SCALE GENOMIC DNA]</scope>
    <source>
        <strain evidence="4 5">4G-K13</strain>
    </source>
</reference>
<feature type="region of interest" description="Disordered" evidence="1">
    <location>
        <begin position="345"/>
        <end position="369"/>
    </location>
</feature>
<keyword evidence="2" id="KW-0812">Transmembrane</keyword>